<dbReference type="AlphaFoldDB" id="A0A0F5J800"/>
<name>A0A0F5J800_9BACT</name>
<dbReference type="GO" id="GO:0003723">
    <property type="term" value="F:RNA binding"/>
    <property type="evidence" value="ECO:0007669"/>
    <property type="project" value="UniProtKB-KW"/>
</dbReference>
<dbReference type="PANTHER" id="PTHR48027">
    <property type="entry name" value="HETEROGENEOUS NUCLEAR RIBONUCLEOPROTEIN 87F-RELATED"/>
    <property type="match status" value="1"/>
</dbReference>
<feature type="domain" description="RRM" evidence="2">
    <location>
        <begin position="1"/>
        <end position="79"/>
    </location>
</feature>
<dbReference type="PROSITE" id="PS50102">
    <property type="entry name" value="RRM"/>
    <property type="match status" value="1"/>
</dbReference>
<dbReference type="PATRIC" id="fig|927665.4.peg.3150"/>
<dbReference type="GeneID" id="69979581"/>
<dbReference type="HOGENOM" id="CLU_012062_28_8_10"/>
<accession>A0A0F5J800</accession>
<dbReference type="EMBL" id="AQHV01000014">
    <property type="protein sequence ID" value="KKB53522.1"/>
    <property type="molecule type" value="Genomic_DNA"/>
</dbReference>
<dbReference type="FunFam" id="3.30.70.330:FF:000381">
    <property type="entry name" value="RNA-binding proteins (RRM domain)"/>
    <property type="match status" value="1"/>
</dbReference>
<dbReference type="InterPro" id="IPR012677">
    <property type="entry name" value="Nucleotide-bd_a/b_plait_sf"/>
</dbReference>
<dbReference type="STRING" id="927665.HMPREF1535_03063"/>
<protein>
    <recommendedName>
        <fullName evidence="2">RRM domain-containing protein</fullName>
    </recommendedName>
</protein>
<dbReference type="RefSeq" id="WP_007652869.1">
    <property type="nucleotide sequence ID" value="NZ_KQ033913.1"/>
</dbReference>
<gene>
    <name evidence="3" type="ORF">HMPREF1535_03063</name>
</gene>
<dbReference type="InterPro" id="IPR052462">
    <property type="entry name" value="SLIRP/GR-RBP-like"/>
</dbReference>
<dbReference type="SMART" id="SM00360">
    <property type="entry name" value="RRM"/>
    <property type="match status" value="1"/>
</dbReference>
<dbReference type="Gene3D" id="3.30.70.330">
    <property type="match status" value="1"/>
</dbReference>
<evidence type="ECO:0000313" key="3">
    <source>
        <dbReference type="EMBL" id="KKB53522.1"/>
    </source>
</evidence>
<evidence type="ECO:0000313" key="4">
    <source>
        <dbReference type="Proteomes" id="UP000033047"/>
    </source>
</evidence>
<dbReference type="Pfam" id="PF00076">
    <property type="entry name" value="RRM_1"/>
    <property type="match status" value="1"/>
</dbReference>
<sequence>MNIYIGNLNYRVRESDLQQVLEEYGVVESVKLIIDRDTNRSKGFAFAEFTNESEARNAINELNGAEYEGRQMVVKEATPRR</sequence>
<evidence type="ECO:0000256" key="1">
    <source>
        <dbReference type="ARBA" id="ARBA00022884"/>
    </source>
</evidence>
<keyword evidence="1" id="KW-0694">RNA-binding</keyword>
<proteinExistence type="predicted"/>
<dbReference type="Proteomes" id="UP000033047">
    <property type="component" value="Unassembled WGS sequence"/>
</dbReference>
<dbReference type="InterPro" id="IPR000504">
    <property type="entry name" value="RRM_dom"/>
</dbReference>
<reference evidence="3 4" key="1">
    <citation type="submission" date="2013-04" db="EMBL/GenBank/DDBJ databases">
        <title>The Genome Sequence of Parabacteroides goldsteinii DSM 19448.</title>
        <authorList>
            <consortium name="The Broad Institute Genomics Platform"/>
            <person name="Earl A."/>
            <person name="Ward D."/>
            <person name="Feldgarden M."/>
            <person name="Gevers D."/>
            <person name="Martens E."/>
            <person name="Sakamoto M."/>
            <person name="Benno Y."/>
            <person name="Song Y."/>
            <person name="Liu C."/>
            <person name="Lee J."/>
            <person name="Bolanos M."/>
            <person name="Vaisanen M.L."/>
            <person name="Finegold S.M."/>
            <person name="Walker B."/>
            <person name="Young S."/>
            <person name="Zeng Q."/>
            <person name="Gargeya S."/>
            <person name="Fitzgerald M."/>
            <person name="Haas B."/>
            <person name="Abouelleil A."/>
            <person name="Allen A.W."/>
            <person name="Alvarado L."/>
            <person name="Arachchi H.M."/>
            <person name="Berlin A.M."/>
            <person name="Chapman S.B."/>
            <person name="Gainer-Dewar J."/>
            <person name="Goldberg J."/>
            <person name="Griggs A."/>
            <person name="Gujja S."/>
            <person name="Hansen M."/>
            <person name="Howarth C."/>
            <person name="Imamovic A."/>
            <person name="Ireland A."/>
            <person name="Larimer J."/>
            <person name="McCowan C."/>
            <person name="Murphy C."/>
            <person name="Pearson M."/>
            <person name="Poon T.W."/>
            <person name="Priest M."/>
            <person name="Roberts A."/>
            <person name="Saif S."/>
            <person name="Shea T."/>
            <person name="Sisk P."/>
            <person name="Sykes S."/>
            <person name="Wortman J."/>
            <person name="Nusbaum C."/>
            <person name="Birren B."/>
        </authorList>
    </citation>
    <scope>NUCLEOTIDE SEQUENCE [LARGE SCALE GENOMIC DNA]</scope>
    <source>
        <strain evidence="3 4">DSM 19448</strain>
    </source>
</reference>
<dbReference type="InterPro" id="IPR035979">
    <property type="entry name" value="RBD_domain_sf"/>
</dbReference>
<comment type="caution">
    <text evidence="3">The sequence shown here is derived from an EMBL/GenBank/DDBJ whole genome shotgun (WGS) entry which is preliminary data.</text>
</comment>
<dbReference type="SUPFAM" id="SSF54928">
    <property type="entry name" value="RNA-binding domain, RBD"/>
    <property type="match status" value="1"/>
</dbReference>
<evidence type="ECO:0000259" key="2">
    <source>
        <dbReference type="PROSITE" id="PS50102"/>
    </source>
</evidence>
<organism evidence="3 4">
    <name type="scientific">Parabacteroides goldsteinii DSM 19448 = WAL 12034</name>
    <dbReference type="NCBI Taxonomy" id="927665"/>
    <lineage>
        <taxon>Bacteria</taxon>
        <taxon>Pseudomonadati</taxon>
        <taxon>Bacteroidota</taxon>
        <taxon>Bacteroidia</taxon>
        <taxon>Bacteroidales</taxon>
        <taxon>Tannerellaceae</taxon>
        <taxon>Parabacteroides</taxon>
    </lineage>
</organism>